<sequence length="80" mass="8776">MLEETGLAVTVERLTGVYKNLTHGISRWYTAVGQWEVNLTPPRKRVNPLDDKGRSSICDDACIRRARFGCIRGSAAVAGA</sequence>
<dbReference type="AlphaFoldDB" id="A0A1V3WA03"/>
<comment type="caution">
    <text evidence="1">The sequence shown here is derived from an EMBL/GenBank/DDBJ whole genome shotgun (WGS) entry which is preliminary data.</text>
</comment>
<dbReference type="EMBL" id="MVBN01000016">
    <property type="protein sequence ID" value="OOK63770.1"/>
    <property type="molecule type" value="Genomic_DNA"/>
</dbReference>
<gene>
    <name evidence="1" type="ORF">BZL29_8430</name>
</gene>
<proteinExistence type="predicted"/>
<evidence type="ECO:0000313" key="1">
    <source>
        <dbReference type="EMBL" id="OOK63770.1"/>
    </source>
</evidence>
<name>A0A1V3WA03_MYCKA</name>
<accession>A0A1V3WA03</accession>
<protein>
    <submittedName>
        <fullName evidence="1">Uncharacterized protein</fullName>
    </submittedName>
</protein>
<evidence type="ECO:0000313" key="2">
    <source>
        <dbReference type="Proteomes" id="UP000188532"/>
    </source>
</evidence>
<reference evidence="1 2" key="1">
    <citation type="submission" date="2017-02" db="EMBL/GenBank/DDBJ databases">
        <title>Complete genome sequences of Mycobacterium kansasii strains isolated from rhesus macaques.</title>
        <authorList>
            <person name="Panda A."/>
            <person name="Nagaraj S."/>
            <person name="Zhao X."/>
            <person name="Tettelin H."/>
            <person name="Detolla L.J."/>
        </authorList>
    </citation>
    <scope>NUCLEOTIDE SEQUENCE [LARGE SCALE GENOMIC DNA]</scope>
    <source>
        <strain evidence="1 2">11-3469</strain>
    </source>
</reference>
<dbReference type="Proteomes" id="UP000188532">
    <property type="component" value="Unassembled WGS sequence"/>
</dbReference>
<organism evidence="1 2">
    <name type="scientific">Mycobacterium kansasii</name>
    <dbReference type="NCBI Taxonomy" id="1768"/>
    <lineage>
        <taxon>Bacteria</taxon>
        <taxon>Bacillati</taxon>
        <taxon>Actinomycetota</taxon>
        <taxon>Actinomycetes</taxon>
        <taxon>Mycobacteriales</taxon>
        <taxon>Mycobacteriaceae</taxon>
        <taxon>Mycobacterium</taxon>
    </lineage>
</organism>